<evidence type="ECO:0000313" key="1">
    <source>
        <dbReference type="EMBL" id="SMP96549.1"/>
    </source>
</evidence>
<dbReference type="EMBL" id="FXUO01000009">
    <property type="protein sequence ID" value="SMP96549.1"/>
    <property type="molecule type" value="Genomic_DNA"/>
</dbReference>
<comment type="caution">
    <text evidence="1">The sequence shown here is derived from an EMBL/GenBank/DDBJ whole genome shotgun (WGS) entry which is preliminary data.</text>
</comment>
<sequence>MPIYFTPNGRLIAWYDETAINKFRPLLSAELIEKFGQGSYNEEEIKNILFFSLEWFQSNFLKVLSTQIDSAFYLGLFLLHDFSCLFHSENPNYSPIKQMRNQDFAVYRRVLKLCLEQACDLELKSGKIGSKEYLKEKEPIIDELLYLGDFMFAISNLLAEQHLVEDCIDLKFTEEDLFYFDHKHHYEFIINEFGKIHPEHLKEAVVDGNHIQEFKDAFKNCFKTDFNNIPTIIEEIHKSLEAGKYSFIEWKYFAINLEHFFKVPIEIGNKIFAGLTLTRLNKMSINEEIYKPHNLNKYLYRPILVWNVDGNDYAIISPESFIESMVSLSTNAFGWKKYPLEWECPCFEDYIKSLYTKNDKILENAIEKILKNNNIIFDRNIKNLKKWNNQNINIDNSDCGELDFIFILNDKIFIADSKHLISRYDMNNYKNDYAYFETNKNNYNKTMKRKLDFLSRNKTLLEEHFQVILNSHSYKLPEINLEGIFIINTPTFIMYNNTFRIYTIKWFRELIENTFQDKSFTFMIDEESQQRIINIGYPYFRKPEYKIFDFDIEE</sequence>
<organism evidence="1 2">
    <name type="scientific">Epilithonimonas pallida</name>
    <dbReference type="NCBI Taxonomy" id="373671"/>
    <lineage>
        <taxon>Bacteria</taxon>
        <taxon>Pseudomonadati</taxon>
        <taxon>Bacteroidota</taxon>
        <taxon>Flavobacteriia</taxon>
        <taxon>Flavobacteriales</taxon>
        <taxon>Weeksellaceae</taxon>
        <taxon>Chryseobacterium group</taxon>
        <taxon>Epilithonimonas</taxon>
    </lineage>
</organism>
<gene>
    <name evidence="1" type="ORF">SAMN05421679_109104</name>
</gene>
<accession>A0ABY1R670</accession>
<dbReference type="Proteomes" id="UP001158050">
    <property type="component" value="Unassembled WGS sequence"/>
</dbReference>
<evidence type="ECO:0008006" key="3">
    <source>
        <dbReference type="Google" id="ProtNLM"/>
    </source>
</evidence>
<protein>
    <recommendedName>
        <fullName evidence="3">Nuclease-related domain-containing protein</fullName>
    </recommendedName>
</protein>
<dbReference type="RefSeq" id="WP_283417878.1">
    <property type="nucleotide sequence ID" value="NZ_FXUO01000009.1"/>
</dbReference>
<name>A0ABY1R670_9FLAO</name>
<reference evidence="1 2" key="1">
    <citation type="submission" date="2017-05" db="EMBL/GenBank/DDBJ databases">
        <authorList>
            <person name="Varghese N."/>
            <person name="Submissions S."/>
        </authorList>
    </citation>
    <scope>NUCLEOTIDE SEQUENCE [LARGE SCALE GENOMIC DNA]</scope>
    <source>
        <strain evidence="1 2">DSM 18015</strain>
    </source>
</reference>
<evidence type="ECO:0000313" key="2">
    <source>
        <dbReference type="Proteomes" id="UP001158050"/>
    </source>
</evidence>
<keyword evidence="2" id="KW-1185">Reference proteome</keyword>
<proteinExistence type="predicted"/>